<dbReference type="FunFam" id="1.20.58.1310:FF:000001">
    <property type="entry name" value="Rop guanine nucleotide exchange factor 9"/>
    <property type="match status" value="1"/>
</dbReference>
<dbReference type="FunFam" id="1.20.58.2010:FF:000003">
    <property type="entry name" value="Rop guanine nucleotide exchange factor 14"/>
    <property type="match status" value="1"/>
</dbReference>
<dbReference type="Proteomes" id="UP001454036">
    <property type="component" value="Unassembled WGS sequence"/>
</dbReference>
<dbReference type="InterPro" id="IPR005512">
    <property type="entry name" value="PRONE_dom"/>
</dbReference>
<name>A0AAV3PDG6_LITER</name>
<proteinExistence type="predicted"/>
<reference evidence="5 6" key="1">
    <citation type="submission" date="2024-01" db="EMBL/GenBank/DDBJ databases">
        <title>The complete chloroplast genome sequence of Lithospermum erythrorhizon: insights into the phylogenetic relationship among Boraginaceae species and the maternal lineages of purple gromwells.</title>
        <authorList>
            <person name="Okada T."/>
            <person name="Watanabe K."/>
        </authorList>
    </citation>
    <scope>NUCLEOTIDE SEQUENCE [LARGE SCALE GENOMIC DNA]</scope>
</reference>
<evidence type="ECO:0000256" key="2">
    <source>
        <dbReference type="PROSITE-ProRule" id="PRU00663"/>
    </source>
</evidence>
<dbReference type="Gene3D" id="1.20.58.1310">
    <property type="entry name" value="PRONE domain, subdomain 2"/>
    <property type="match status" value="1"/>
</dbReference>
<feature type="region of interest" description="Disordered" evidence="3">
    <location>
        <begin position="1"/>
        <end position="41"/>
    </location>
</feature>
<dbReference type="GO" id="GO:0005085">
    <property type="term" value="F:guanyl-nucleotide exchange factor activity"/>
    <property type="evidence" value="ECO:0007669"/>
    <property type="project" value="UniProtKB-UniRule"/>
</dbReference>
<feature type="compositionally biased region" description="Polar residues" evidence="3">
    <location>
        <begin position="12"/>
        <end position="34"/>
    </location>
</feature>
<keyword evidence="1 2" id="KW-0344">Guanine-nucleotide releasing factor</keyword>
<protein>
    <submittedName>
        <fullName evidence="5">Guanyl-nucleotide exchange factor</fullName>
    </submittedName>
</protein>
<gene>
    <name evidence="5" type="ORF">LIER_08497</name>
</gene>
<dbReference type="AlphaFoldDB" id="A0AAV3PDG6"/>
<dbReference type="Pfam" id="PF03759">
    <property type="entry name" value="PRONE"/>
    <property type="match status" value="1"/>
</dbReference>
<accession>A0AAV3PDG6</accession>
<organism evidence="5 6">
    <name type="scientific">Lithospermum erythrorhizon</name>
    <name type="common">Purple gromwell</name>
    <name type="synonym">Lithospermum officinale var. erythrorhizon</name>
    <dbReference type="NCBI Taxonomy" id="34254"/>
    <lineage>
        <taxon>Eukaryota</taxon>
        <taxon>Viridiplantae</taxon>
        <taxon>Streptophyta</taxon>
        <taxon>Embryophyta</taxon>
        <taxon>Tracheophyta</taxon>
        <taxon>Spermatophyta</taxon>
        <taxon>Magnoliopsida</taxon>
        <taxon>eudicotyledons</taxon>
        <taxon>Gunneridae</taxon>
        <taxon>Pentapetalae</taxon>
        <taxon>asterids</taxon>
        <taxon>lamiids</taxon>
        <taxon>Boraginales</taxon>
        <taxon>Boraginaceae</taxon>
        <taxon>Boraginoideae</taxon>
        <taxon>Lithospermeae</taxon>
        <taxon>Lithospermum</taxon>
    </lineage>
</organism>
<keyword evidence="6" id="KW-1185">Reference proteome</keyword>
<dbReference type="PANTHER" id="PTHR33101">
    <property type="entry name" value="ROP GUANINE NUCLEOTIDE EXCHANGE FACTOR 1"/>
    <property type="match status" value="1"/>
</dbReference>
<comment type="caution">
    <text evidence="5">The sequence shown here is derived from an EMBL/GenBank/DDBJ whole genome shotgun (WGS) entry which is preliminary data.</text>
</comment>
<dbReference type="PANTHER" id="PTHR33101:SF70">
    <property type="entry name" value="ROP GUANINE NUCLEOTIDE EXCHANGE FACTOR 12-LIKE"/>
    <property type="match status" value="1"/>
</dbReference>
<feature type="domain" description="PRONE" evidence="4">
    <location>
        <begin position="34"/>
        <end position="398"/>
    </location>
</feature>
<feature type="compositionally biased region" description="Basic and acidic residues" evidence="3">
    <location>
        <begin position="1"/>
        <end position="11"/>
    </location>
</feature>
<dbReference type="EMBL" id="BAABME010001376">
    <property type="protein sequence ID" value="GAA0149273.1"/>
    <property type="molecule type" value="Genomic_DNA"/>
</dbReference>
<evidence type="ECO:0000256" key="1">
    <source>
        <dbReference type="ARBA" id="ARBA00022658"/>
    </source>
</evidence>
<evidence type="ECO:0000259" key="4">
    <source>
        <dbReference type="PROSITE" id="PS51334"/>
    </source>
</evidence>
<sequence length="451" mass="51266">MSEIEALRSHEGNNLSSPMDMTNGIENSESNNECTEPEEDKQEMNLVKEKFAKLLLGEDMSGGGKGVSSALALSNAITNLAASVFGEIRKLEPMSEDRKERWKKEIHWLLSVSCHIVEFVPSKQTSKDGTTMEVMMTKQRKDLLVNIPILKKLDAMLIDCLDDFKGRHEFFYISMSEPIKNVGKKRKDDKWWIPTPKVPAEGLSEITRKWLLNQKDSVNQVLKAAMAINAQVLAEMEIPESYIESLPKNGRESLGETIYKNITDDYFDCDFFLSTIDLSSEHKILDLKNRIEASVIIWRRKMNANKDGKSNWSSSVSVGKRERFEDRAETILNILKHRFPGTPQSSLDISKIQYNRDIGQAILESYSRTIETMAFTVLSRIDDVLQADEIARNPCSRGKKRYPLKDNSTLVGSPNFSNVKGDVEKVIPKSEGKKEDLSENVYILKQLKYII</sequence>
<evidence type="ECO:0000313" key="6">
    <source>
        <dbReference type="Proteomes" id="UP001454036"/>
    </source>
</evidence>
<dbReference type="FunFam" id="1.20.58.2010:FF:000001">
    <property type="entry name" value="Rop guanine nucleotide exchange factor 14"/>
    <property type="match status" value="1"/>
</dbReference>
<evidence type="ECO:0000313" key="5">
    <source>
        <dbReference type="EMBL" id="GAA0149273.1"/>
    </source>
</evidence>
<evidence type="ECO:0000256" key="3">
    <source>
        <dbReference type="SAM" id="MobiDB-lite"/>
    </source>
</evidence>
<dbReference type="Gene3D" id="1.20.58.2010">
    <property type="entry name" value="PRONE domain, subdomain 1"/>
    <property type="match status" value="1"/>
</dbReference>
<dbReference type="InterPro" id="IPR038937">
    <property type="entry name" value="RopGEF"/>
</dbReference>
<dbReference type="PROSITE" id="PS51334">
    <property type="entry name" value="PRONE"/>
    <property type="match status" value="1"/>
</dbReference>